<evidence type="ECO:0000313" key="2">
    <source>
        <dbReference type="Proteomes" id="UP001243375"/>
    </source>
</evidence>
<proteinExistence type="predicted"/>
<name>A0ACC2XGF8_9TREE</name>
<organism evidence="1 2">
    <name type="scientific">Naganishia vaughanmartiniae</name>
    <dbReference type="NCBI Taxonomy" id="1424756"/>
    <lineage>
        <taxon>Eukaryota</taxon>
        <taxon>Fungi</taxon>
        <taxon>Dikarya</taxon>
        <taxon>Basidiomycota</taxon>
        <taxon>Agaricomycotina</taxon>
        <taxon>Tremellomycetes</taxon>
        <taxon>Filobasidiales</taxon>
        <taxon>Filobasidiaceae</taxon>
        <taxon>Naganishia</taxon>
    </lineage>
</organism>
<sequence>MYSNLTPSAFMPFPTRPEGEDATKDMQIPTIPRLFSHACPTRAPGDARRLHSVLQTLLNAPLSQSEKARREKAKAEMMRKMKAGTTSSTSNQGDQAKYQFDPQVFLLTPNQMLDNEYLVPSYIPGSPSAPGLASANGKGDGTVKEIGQVRAGNSNTGDEVWLPGQSGQIAKILDTPVIGEVVKQGVSLSTEILGRLLGTSRDGSSETDATPGSSSSTSVSSGEKAKLSSTKREKEGKADIVVEVATKTPGFDMERFSVGKGWVETPTLKAGEVAESLKYKVLAIDCEMVSCVCCFMRGSISSF</sequence>
<dbReference type="EMBL" id="JASBWU010000005">
    <property type="protein sequence ID" value="KAJ9121817.1"/>
    <property type="molecule type" value="Genomic_DNA"/>
</dbReference>
<gene>
    <name evidence="1" type="ORF">QFC22_002440</name>
</gene>
<keyword evidence="2" id="KW-1185">Reference proteome</keyword>
<dbReference type="Proteomes" id="UP001243375">
    <property type="component" value="Unassembled WGS sequence"/>
</dbReference>
<evidence type="ECO:0000313" key="1">
    <source>
        <dbReference type="EMBL" id="KAJ9121817.1"/>
    </source>
</evidence>
<protein>
    <submittedName>
        <fullName evidence="1">Uncharacterized protein</fullName>
    </submittedName>
</protein>
<comment type="caution">
    <text evidence="1">The sequence shown here is derived from an EMBL/GenBank/DDBJ whole genome shotgun (WGS) entry which is preliminary data.</text>
</comment>
<reference evidence="1" key="1">
    <citation type="submission" date="2023-04" db="EMBL/GenBank/DDBJ databases">
        <title>Draft Genome sequencing of Naganishia species isolated from polar environments using Oxford Nanopore Technology.</title>
        <authorList>
            <person name="Leo P."/>
            <person name="Venkateswaran K."/>
        </authorList>
    </citation>
    <scope>NUCLEOTIDE SEQUENCE</scope>
    <source>
        <strain evidence="1">MNA-CCFEE 5425</strain>
    </source>
</reference>
<accession>A0ACC2XGF8</accession>